<comment type="subcellular location">
    <subcellularLocation>
        <location evidence="1">Membrane</location>
        <topology evidence="1">Single-pass type IV membrane protein</topology>
    </subcellularLocation>
</comment>
<sequence>MDTTDEDISDDPECPEVEDMLRIEPLDILLPMELKKPIIYSLQLTNGTDDHFAFWISTTSLRPYNIDPIKDIVPPLSTRSVTITLQGLEKAPLHNQCKDKFNVKSTKVDCSLTAKDISEQLFDRVLNVVDKVNLTIVLDIPNGQPVMVHTRDQHDYHRMHTWRDIYADHISG</sequence>
<evidence type="ECO:0000313" key="8">
    <source>
        <dbReference type="Proteomes" id="UP001054889"/>
    </source>
</evidence>
<evidence type="ECO:0000259" key="6">
    <source>
        <dbReference type="PROSITE" id="PS50202"/>
    </source>
</evidence>
<gene>
    <name evidence="7" type="primary">ga24523</name>
    <name evidence="7" type="ORF">PR202_ga24523</name>
</gene>
<feature type="domain" description="MSP" evidence="6">
    <location>
        <begin position="20"/>
        <end position="139"/>
    </location>
</feature>
<keyword evidence="3" id="KW-0812">Transmembrane</keyword>
<dbReference type="PROSITE" id="PS50202">
    <property type="entry name" value="MSP"/>
    <property type="match status" value="1"/>
</dbReference>
<comment type="caution">
    <text evidence="7">The sequence shown here is derived from an EMBL/GenBank/DDBJ whole genome shotgun (WGS) entry which is preliminary data.</text>
</comment>
<comment type="similarity">
    <text evidence="2">Belongs to the VAMP-associated protein (VAP) (TC 9.B.17) family.</text>
</comment>
<dbReference type="InterPro" id="IPR013783">
    <property type="entry name" value="Ig-like_fold"/>
</dbReference>
<dbReference type="SUPFAM" id="SSF49354">
    <property type="entry name" value="PapD-like"/>
    <property type="match status" value="1"/>
</dbReference>
<dbReference type="InterPro" id="IPR008962">
    <property type="entry name" value="PapD-like_sf"/>
</dbReference>
<accession>A0AAV5D862</accession>
<proteinExistence type="inferred from homology"/>
<dbReference type="Gene3D" id="2.60.40.10">
    <property type="entry name" value="Immunoglobulins"/>
    <property type="match status" value="1"/>
</dbReference>
<dbReference type="PANTHER" id="PTHR10809:SF6">
    <property type="entry name" value="AT11025P-RELATED"/>
    <property type="match status" value="1"/>
</dbReference>
<dbReference type="GO" id="GO:0005789">
    <property type="term" value="C:endoplasmic reticulum membrane"/>
    <property type="evidence" value="ECO:0007669"/>
    <property type="project" value="InterPro"/>
</dbReference>
<evidence type="ECO:0000256" key="5">
    <source>
        <dbReference type="ARBA" id="ARBA00023136"/>
    </source>
</evidence>
<reference evidence="7" key="1">
    <citation type="journal article" date="2018" name="DNA Res.">
        <title>Multiple hybrid de novo genome assembly of finger millet, an orphan allotetraploid crop.</title>
        <authorList>
            <person name="Hatakeyama M."/>
            <person name="Aluri S."/>
            <person name="Balachadran M.T."/>
            <person name="Sivarajan S.R."/>
            <person name="Patrignani A."/>
            <person name="Gruter S."/>
            <person name="Poveda L."/>
            <person name="Shimizu-Inatsugi R."/>
            <person name="Baeten J."/>
            <person name="Francoijs K.J."/>
            <person name="Nataraja K.N."/>
            <person name="Reddy Y.A.N."/>
            <person name="Phadnis S."/>
            <person name="Ravikumar R.L."/>
            <person name="Schlapbach R."/>
            <person name="Sreeman S.M."/>
            <person name="Shimizu K.K."/>
        </authorList>
    </citation>
    <scope>NUCLEOTIDE SEQUENCE</scope>
</reference>
<dbReference type="Proteomes" id="UP001054889">
    <property type="component" value="Unassembled WGS sequence"/>
</dbReference>
<dbReference type="GO" id="GO:0061817">
    <property type="term" value="P:endoplasmic reticulum-plasma membrane tethering"/>
    <property type="evidence" value="ECO:0007669"/>
    <property type="project" value="TreeGrafter"/>
</dbReference>
<name>A0AAV5D862_ELECO</name>
<keyword evidence="5" id="KW-0472">Membrane</keyword>
<dbReference type="GO" id="GO:0005886">
    <property type="term" value="C:plasma membrane"/>
    <property type="evidence" value="ECO:0007669"/>
    <property type="project" value="TreeGrafter"/>
</dbReference>
<dbReference type="InterPro" id="IPR016763">
    <property type="entry name" value="VAP"/>
</dbReference>
<evidence type="ECO:0000256" key="4">
    <source>
        <dbReference type="ARBA" id="ARBA00022989"/>
    </source>
</evidence>
<dbReference type="Pfam" id="PF00635">
    <property type="entry name" value="Motile_Sperm"/>
    <property type="match status" value="1"/>
</dbReference>
<evidence type="ECO:0000256" key="3">
    <source>
        <dbReference type="ARBA" id="ARBA00022692"/>
    </source>
</evidence>
<evidence type="ECO:0000256" key="2">
    <source>
        <dbReference type="ARBA" id="ARBA00008932"/>
    </source>
</evidence>
<protein>
    <recommendedName>
        <fullName evidence="6">MSP domain-containing protein</fullName>
    </recommendedName>
</protein>
<dbReference type="GO" id="GO:0090158">
    <property type="term" value="P:endoplasmic reticulum membrane organization"/>
    <property type="evidence" value="ECO:0007669"/>
    <property type="project" value="TreeGrafter"/>
</dbReference>
<dbReference type="InterPro" id="IPR000535">
    <property type="entry name" value="MSP_dom"/>
</dbReference>
<evidence type="ECO:0000256" key="1">
    <source>
        <dbReference type="ARBA" id="ARBA00004211"/>
    </source>
</evidence>
<reference evidence="7" key="2">
    <citation type="submission" date="2021-12" db="EMBL/GenBank/DDBJ databases">
        <title>Resequencing data analysis of finger millet.</title>
        <authorList>
            <person name="Hatakeyama M."/>
            <person name="Aluri S."/>
            <person name="Balachadran M.T."/>
            <person name="Sivarajan S.R."/>
            <person name="Poveda L."/>
            <person name="Shimizu-Inatsugi R."/>
            <person name="Schlapbach R."/>
            <person name="Sreeman S.M."/>
            <person name="Shimizu K.K."/>
        </authorList>
    </citation>
    <scope>NUCLEOTIDE SEQUENCE</scope>
</reference>
<dbReference type="PANTHER" id="PTHR10809">
    <property type="entry name" value="VESICLE-ASSOCIATED MEMBRANE PROTEIN-ASSOCIATED PROTEIN"/>
    <property type="match status" value="1"/>
</dbReference>
<organism evidence="7 8">
    <name type="scientific">Eleusine coracana subsp. coracana</name>
    <dbReference type="NCBI Taxonomy" id="191504"/>
    <lineage>
        <taxon>Eukaryota</taxon>
        <taxon>Viridiplantae</taxon>
        <taxon>Streptophyta</taxon>
        <taxon>Embryophyta</taxon>
        <taxon>Tracheophyta</taxon>
        <taxon>Spermatophyta</taxon>
        <taxon>Magnoliopsida</taxon>
        <taxon>Liliopsida</taxon>
        <taxon>Poales</taxon>
        <taxon>Poaceae</taxon>
        <taxon>PACMAD clade</taxon>
        <taxon>Chloridoideae</taxon>
        <taxon>Cynodonteae</taxon>
        <taxon>Eleusininae</taxon>
        <taxon>Eleusine</taxon>
    </lineage>
</organism>
<dbReference type="EMBL" id="BQKI01000013">
    <property type="protein sequence ID" value="GJN06767.1"/>
    <property type="molecule type" value="Genomic_DNA"/>
</dbReference>
<evidence type="ECO:0000313" key="7">
    <source>
        <dbReference type="EMBL" id="GJN06767.1"/>
    </source>
</evidence>
<keyword evidence="4" id="KW-1133">Transmembrane helix</keyword>
<dbReference type="AlphaFoldDB" id="A0AAV5D862"/>
<keyword evidence="8" id="KW-1185">Reference proteome</keyword>